<dbReference type="SUPFAM" id="SSF88713">
    <property type="entry name" value="Glycoside hydrolase/deacetylase"/>
    <property type="match status" value="1"/>
</dbReference>
<keyword evidence="2" id="KW-0479">Metal-binding</keyword>
<name>A0A6P1NF98_9PROT</name>
<evidence type="ECO:0000313" key="7">
    <source>
        <dbReference type="Proteomes" id="UP000463975"/>
    </source>
</evidence>
<dbReference type="CDD" id="cd10804">
    <property type="entry name" value="YdjC_HpnK_like"/>
    <property type="match status" value="1"/>
</dbReference>
<dbReference type="Proteomes" id="UP000463975">
    <property type="component" value="Chromosome"/>
</dbReference>
<dbReference type="Pfam" id="PF04794">
    <property type="entry name" value="YdjC"/>
    <property type="match status" value="1"/>
</dbReference>
<dbReference type="AlphaFoldDB" id="A0A6P1NF98"/>
<dbReference type="GO" id="GO:0016787">
    <property type="term" value="F:hydrolase activity"/>
    <property type="evidence" value="ECO:0007669"/>
    <property type="project" value="UniProtKB-KW"/>
</dbReference>
<dbReference type="PANTHER" id="PTHR31609">
    <property type="entry name" value="YDJC DEACETYLASE FAMILY MEMBER"/>
    <property type="match status" value="1"/>
</dbReference>
<keyword evidence="4" id="KW-0460">Magnesium</keyword>
<evidence type="ECO:0000256" key="1">
    <source>
        <dbReference type="ARBA" id="ARBA00001946"/>
    </source>
</evidence>
<protein>
    <submittedName>
        <fullName evidence="6">Hopanoid biosynthesis-associated protein HpnK</fullName>
    </submittedName>
</protein>
<dbReference type="EMBL" id="CP047652">
    <property type="protein sequence ID" value="QHI95114.1"/>
    <property type="molecule type" value="Genomic_DNA"/>
</dbReference>
<dbReference type="GO" id="GO:0005975">
    <property type="term" value="P:carbohydrate metabolic process"/>
    <property type="evidence" value="ECO:0007669"/>
    <property type="project" value="InterPro"/>
</dbReference>
<dbReference type="Gene3D" id="3.20.20.370">
    <property type="entry name" value="Glycoside hydrolase/deacetylase"/>
    <property type="match status" value="1"/>
</dbReference>
<keyword evidence="7" id="KW-1185">Reference proteome</keyword>
<sequence length="278" mass="31270">MLSFPQRRVIISADDFGMSEEVNEAIEKSHRDGVLTTASLMVAGPAFEDALKRARRLPNLRLGLHLVVIEGDSVLKDPLITDEKGWFGRDQLKLGVSYFFHLAKKSALKKEIEAQFRAFMKSGLTLDHANAHKHMHLHPTVGKLLIQTGQDYSLKAVRTPMEPASPLGAKLTLGDAALEKWTKILRRQIRRAGMKTNDYCFGLRWSGHMVPEKIHSLLPHLPQGVSEVYFHPATRQNAQMSSLMAGYEQERELETLISPTTRHILESENISSIGWSDL</sequence>
<dbReference type="InterPro" id="IPR006879">
    <property type="entry name" value="YdjC-like"/>
</dbReference>
<dbReference type="RefSeq" id="WP_160618192.1">
    <property type="nucleotide sequence ID" value="NZ_CP047652.1"/>
</dbReference>
<dbReference type="NCBIfam" id="TIGR03473">
    <property type="entry name" value="HpnK"/>
    <property type="match status" value="1"/>
</dbReference>
<keyword evidence="5" id="KW-0119">Carbohydrate metabolism</keyword>
<evidence type="ECO:0000313" key="6">
    <source>
        <dbReference type="EMBL" id="QHI95114.1"/>
    </source>
</evidence>
<comment type="cofactor">
    <cofactor evidence="1">
        <name>Mg(2+)</name>
        <dbReference type="ChEBI" id="CHEBI:18420"/>
    </cofactor>
</comment>
<keyword evidence="3" id="KW-0378">Hydrolase</keyword>
<dbReference type="PANTHER" id="PTHR31609:SF1">
    <property type="entry name" value="CARBOHYDRATE DEACETYLASE"/>
    <property type="match status" value="1"/>
</dbReference>
<dbReference type="GO" id="GO:0019213">
    <property type="term" value="F:deacetylase activity"/>
    <property type="evidence" value="ECO:0007669"/>
    <property type="project" value="TreeGrafter"/>
</dbReference>
<dbReference type="KEGG" id="bomb:GT348_01355"/>
<evidence type="ECO:0000256" key="2">
    <source>
        <dbReference type="ARBA" id="ARBA00022723"/>
    </source>
</evidence>
<gene>
    <name evidence="6" type="primary">hpnK</name>
    <name evidence="6" type="ORF">GT348_01355</name>
</gene>
<evidence type="ECO:0000256" key="4">
    <source>
        <dbReference type="ARBA" id="ARBA00022842"/>
    </source>
</evidence>
<reference evidence="6 7" key="1">
    <citation type="submission" date="2020-01" db="EMBL/GenBank/DDBJ databases">
        <title>Genome sequencing of strain KACC 21507.</title>
        <authorList>
            <person name="Heo J."/>
            <person name="Kim S.-J."/>
            <person name="Kim J.-S."/>
            <person name="Hong S.-B."/>
            <person name="Kwon S.-W."/>
        </authorList>
    </citation>
    <scope>NUCLEOTIDE SEQUENCE [LARGE SCALE GENOMIC DNA]</scope>
    <source>
        <strain evidence="6 7">KACC 21507</strain>
    </source>
</reference>
<proteinExistence type="predicted"/>
<evidence type="ECO:0000256" key="3">
    <source>
        <dbReference type="ARBA" id="ARBA00022801"/>
    </source>
</evidence>
<dbReference type="InterPro" id="IPR017836">
    <property type="entry name" value="Hopanoid_biosynth-assoc_HpnK"/>
</dbReference>
<accession>A0A6P1NF98</accession>
<dbReference type="GO" id="GO:0046872">
    <property type="term" value="F:metal ion binding"/>
    <property type="evidence" value="ECO:0007669"/>
    <property type="project" value="UniProtKB-KW"/>
</dbReference>
<evidence type="ECO:0000256" key="5">
    <source>
        <dbReference type="ARBA" id="ARBA00023277"/>
    </source>
</evidence>
<dbReference type="InterPro" id="IPR011330">
    <property type="entry name" value="Glyco_hydro/deAcase_b/a-brl"/>
</dbReference>
<organism evidence="6 7">
    <name type="scientific">Aristophania vespae</name>
    <dbReference type="NCBI Taxonomy" id="2697033"/>
    <lineage>
        <taxon>Bacteria</taxon>
        <taxon>Pseudomonadati</taxon>
        <taxon>Pseudomonadota</taxon>
        <taxon>Alphaproteobacteria</taxon>
        <taxon>Acetobacterales</taxon>
        <taxon>Acetobacteraceae</taxon>
        <taxon>Aristophania</taxon>
    </lineage>
</organism>